<keyword evidence="1" id="KW-0812">Transmembrane</keyword>
<organism evidence="2 3">
    <name type="scientific">Clostridium puniceum</name>
    <dbReference type="NCBI Taxonomy" id="29367"/>
    <lineage>
        <taxon>Bacteria</taxon>
        <taxon>Bacillati</taxon>
        <taxon>Bacillota</taxon>
        <taxon>Clostridia</taxon>
        <taxon>Eubacteriales</taxon>
        <taxon>Clostridiaceae</taxon>
        <taxon>Clostridium</taxon>
    </lineage>
</organism>
<dbReference type="OrthoDB" id="1852280at2"/>
<comment type="caution">
    <text evidence="2">The sequence shown here is derived from an EMBL/GenBank/DDBJ whole genome shotgun (WGS) entry which is preliminary data.</text>
</comment>
<gene>
    <name evidence="2" type="ORF">CLPUN_24130</name>
</gene>
<proteinExistence type="predicted"/>
<dbReference type="EMBL" id="LZZM01000153">
    <property type="protein sequence ID" value="OOM77296.1"/>
    <property type="molecule type" value="Genomic_DNA"/>
</dbReference>
<dbReference type="Pfam" id="PF04854">
    <property type="entry name" value="DUF624"/>
    <property type="match status" value="1"/>
</dbReference>
<dbReference type="InterPro" id="IPR006938">
    <property type="entry name" value="DUF624"/>
</dbReference>
<dbReference type="RefSeq" id="WP_077847541.1">
    <property type="nucleotide sequence ID" value="NZ_LZZM01000153.1"/>
</dbReference>
<feature type="transmembrane region" description="Helical" evidence="1">
    <location>
        <begin position="44"/>
        <end position="71"/>
    </location>
</feature>
<keyword evidence="1" id="KW-1133">Transmembrane helix</keyword>
<feature type="transmembrane region" description="Helical" evidence="1">
    <location>
        <begin position="189"/>
        <end position="214"/>
    </location>
</feature>
<dbReference type="AlphaFoldDB" id="A0A1S8THY4"/>
<name>A0A1S8THY4_9CLOT</name>
<dbReference type="STRING" id="29367.CLPUN_24130"/>
<keyword evidence="1" id="KW-0472">Membrane</keyword>
<protein>
    <recommendedName>
        <fullName evidence="4">DUF624 domain-containing protein</fullName>
    </recommendedName>
</protein>
<evidence type="ECO:0000313" key="2">
    <source>
        <dbReference type="EMBL" id="OOM77296.1"/>
    </source>
</evidence>
<feature type="transmembrane region" description="Helical" evidence="1">
    <location>
        <begin position="122"/>
        <end position="145"/>
    </location>
</feature>
<sequence>MKMFFLDYNKEGAGVPKDAPPKEGLVLFFDLFAREFTSLIKLNIFFILSCVPIITIGPAIGAMTAVTIRMVQDEPSDLFYDFREAFKKNWKYSFMSGILAVTFMFVLWWIMKFYMHSDGVIYNLMISFTVVIIVLLGVSCIYVYPMIVKVDLPLRTILKNAFLLGIAYIKHSFPTFLLCVAIFEGSILFIPFTLPIILLFTFSFISFISSFCAWPGIKKYIIGDANGYNSDKKAV</sequence>
<dbReference type="Proteomes" id="UP000190890">
    <property type="component" value="Unassembled WGS sequence"/>
</dbReference>
<keyword evidence="3" id="KW-1185">Reference proteome</keyword>
<evidence type="ECO:0000313" key="3">
    <source>
        <dbReference type="Proteomes" id="UP000190890"/>
    </source>
</evidence>
<reference evidence="2 3" key="1">
    <citation type="submission" date="2016-05" db="EMBL/GenBank/DDBJ databases">
        <title>Microbial solvent formation.</title>
        <authorList>
            <person name="Poehlein A."/>
            <person name="Montoya Solano J.D."/>
            <person name="Flitsch S."/>
            <person name="Krabben P."/>
            <person name="Duerre P."/>
            <person name="Daniel R."/>
        </authorList>
    </citation>
    <scope>NUCLEOTIDE SEQUENCE [LARGE SCALE GENOMIC DNA]</scope>
    <source>
        <strain evidence="2 3">DSM 2619</strain>
    </source>
</reference>
<evidence type="ECO:0008006" key="4">
    <source>
        <dbReference type="Google" id="ProtNLM"/>
    </source>
</evidence>
<feature type="transmembrane region" description="Helical" evidence="1">
    <location>
        <begin position="92"/>
        <end position="110"/>
    </location>
</feature>
<accession>A0A1S8THY4</accession>
<feature type="transmembrane region" description="Helical" evidence="1">
    <location>
        <begin position="157"/>
        <end position="183"/>
    </location>
</feature>
<evidence type="ECO:0000256" key="1">
    <source>
        <dbReference type="SAM" id="Phobius"/>
    </source>
</evidence>